<comment type="caution">
    <text evidence="3">The sequence shown here is derived from an EMBL/GenBank/DDBJ whole genome shotgun (WGS) entry which is preliminary data.</text>
</comment>
<dbReference type="InterPro" id="IPR039567">
    <property type="entry name" value="Gly-zipper"/>
</dbReference>
<feature type="compositionally biased region" description="Basic and acidic residues" evidence="1">
    <location>
        <begin position="49"/>
        <end position="62"/>
    </location>
</feature>
<keyword evidence="4" id="KW-1185">Reference proteome</keyword>
<reference evidence="3 4" key="1">
    <citation type="submission" date="2019-11" db="EMBL/GenBank/DDBJ databases">
        <title>Type strains purchased from KCTC, JCM and DSMZ.</title>
        <authorList>
            <person name="Lu H."/>
        </authorList>
    </citation>
    <scope>NUCLEOTIDE SEQUENCE [LARGE SCALE GENOMIC DNA]</scope>
    <source>
        <strain evidence="3 4">KCTC 42409</strain>
    </source>
</reference>
<evidence type="ECO:0000313" key="3">
    <source>
        <dbReference type="EMBL" id="MTW03298.1"/>
    </source>
</evidence>
<evidence type="ECO:0000256" key="1">
    <source>
        <dbReference type="SAM" id="MobiDB-lite"/>
    </source>
</evidence>
<dbReference type="EMBL" id="WNLA01000009">
    <property type="protein sequence ID" value="MTW03298.1"/>
    <property type="molecule type" value="Genomic_DNA"/>
</dbReference>
<dbReference type="OrthoDB" id="6369218at2"/>
<sequence>MSTIIAGHFQLQEETARARDALLAAGFPEARISTFFVNPPGQHNALDLGGDRDKSPGAKESDAGVAKGVAAGSAVGAVVGAATAPVTGPLGAVVGALVGGHVGSLYSFSHMKEAGEAEQGSIANEVEQRPSGMLVAVALGDTDDMLAQEQRAIDVLRQLGAHHIEEAEGNIIDGDWQDFNPLSLPVFITR</sequence>
<feature type="region of interest" description="Disordered" evidence="1">
    <location>
        <begin position="43"/>
        <end position="62"/>
    </location>
</feature>
<feature type="domain" description="Glycine zipper" evidence="2">
    <location>
        <begin position="68"/>
        <end position="106"/>
    </location>
</feature>
<organism evidence="3 4">
    <name type="scientific">Pseudoduganella ginsengisoli</name>
    <dbReference type="NCBI Taxonomy" id="1462440"/>
    <lineage>
        <taxon>Bacteria</taxon>
        <taxon>Pseudomonadati</taxon>
        <taxon>Pseudomonadota</taxon>
        <taxon>Betaproteobacteria</taxon>
        <taxon>Burkholderiales</taxon>
        <taxon>Oxalobacteraceae</taxon>
        <taxon>Telluria group</taxon>
        <taxon>Pseudoduganella</taxon>
    </lineage>
</organism>
<protein>
    <recommendedName>
        <fullName evidence="2">Glycine zipper domain-containing protein</fullName>
    </recommendedName>
</protein>
<gene>
    <name evidence="3" type="ORF">GM668_14520</name>
</gene>
<proteinExistence type="predicted"/>
<dbReference type="Pfam" id="PF13488">
    <property type="entry name" value="Gly-zipper_Omp"/>
    <property type="match status" value="1"/>
</dbReference>
<evidence type="ECO:0000259" key="2">
    <source>
        <dbReference type="Pfam" id="PF13488"/>
    </source>
</evidence>
<dbReference type="RefSeq" id="WP_155439682.1">
    <property type="nucleotide sequence ID" value="NZ_WNLA01000009.1"/>
</dbReference>
<accession>A0A6L6Q233</accession>
<evidence type="ECO:0000313" key="4">
    <source>
        <dbReference type="Proteomes" id="UP000484015"/>
    </source>
</evidence>
<dbReference type="AlphaFoldDB" id="A0A6L6Q233"/>
<name>A0A6L6Q233_9BURK</name>
<dbReference type="Proteomes" id="UP000484015">
    <property type="component" value="Unassembled WGS sequence"/>
</dbReference>